<evidence type="ECO:0000256" key="1">
    <source>
        <dbReference type="SAM" id="MobiDB-lite"/>
    </source>
</evidence>
<proteinExistence type="predicted"/>
<organism evidence="2 3">
    <name type="scientific">Senna tora</name>
    <dbReference type="NCBI Taxonomy" id="362788"/>
    <lineage>
        <taxon>Eukaryota</taxon>
        <taxon>Viridiplantae</taxon>
        <taxon>Streptophyta</taxon>
        <taxon>Embryophyta</taxon>
        <taxon>Tracheophyta</taxon>
        <taxon>Spermatophyta</taxon>
        <taxon>Magnoliopsida</taxon>
        <taxon>eudicotyledons</taxon>
        <taxon>Gunneridae</taxon>
        <taxon>Pentapetalae</taxon>
        <taxon>rosids</taxon>
        <taxon>fabids</taxon>
        <taxon>Fabales</taxon>
        <taxon>Fabaceae</taxon>
        <taxon>Caesalpinioideae</taxon>
        <taxon>Cassia clade</taxon>
        <taxon>Senna</taxon>
    </lineage>
</organism>
<dbReference type="AlphaFoldDB" id="A0A834WBC7"/>
<reference evidence="2" key="1">
    <citation type="submission" date="2020-09" db="EMBL/GenBank/DDBJ databases">
        <title>Genome-Enabled Discovery of Anthraquinone Biosynthesis in Senna tora.</title>
        <authorList>
            <person name="Kang S.-H."/>
            <person name="Pandey R.P."/>
            <person name="Lee C.-M."/>
            <person name="Sim J.-S."/>
            <person name="Jeong J.-T."/>
            <person name="Choi B.-S."/>
            <person name="Jung M."/>
            <person name="Ginzburg D."/>
            <person name="Zhao K."/>
            <person name="Won S.Y."/>
            <person name="Oh T.-J."/>
            <person name="Yu Y."/>
            <person name="Kim N.-H."/>
            <person name="Lee O.R."/>
            <person name="Lee T.-H."/>
            <person name="Bashyal P."/>
            <person name="Kim T.-S."/>
            <person name="Lee W.-H."/>
            <person name="Kawkins C."/>
            <person name="Kim C.-K."/>
            <person name="Kim J.S."/>
            <person name="Ahn B.O."/>
            <person name="Rhee S.Y."/>
            <person name="Sohng J.K."/>
        </authorList>
    </citation>
    <scope>NUCLEOTIDE SEQUENCE</scope>
    <source>
        <tissue evidence="2">Leaf</tissue>
    </source>
</reference>
<gene>
    <name evidence="2" type="ORF">G2W53_033832</name>
</gene>
<protein>
    <submittedName>
        <fullName evidence="2">Uncharacterized protein</fullName>
    </submittedName>
</protein>
<evidence type="ECO:0000313" key="2">
    <source>
        <dbReference type="EMBL" id="KAF7812856.1"/>
    </source>
</evidence>
<accession>A0A834WBC7</accession>
<name>A0A834WBC7_9FABA</name>
<feature type="compositionally biased region" description="Polar residues" evidence="1">
    <location>
        <begin position="95"/>
        <end position="110"/>
    </location>
</feature>
<comment type="caution">
    <text evidence="2">The sequence shown here is derived from an EMBL/GenBank/DDBJ whole genome shotgun (WGS) entry which is preliminary data.</text>
</comment>
<feature type="region of interest" description="Disordered" evidence="1">
    <location>
        <begin position="84"/>
        <end position="118"/>
    </location>
</feature>
<evidence type="ECO:0000313" key="3">
    <source>
        <dbReference type="Proteomes" id="UP000634136"/>
    </source>
</evidence>
<dbReference type="Proteomes" id="UP000634136">
    <property type="component" value="Unassembled WGS sequence"/>
</dbReference>
<dbReference type="EMBL" id="JAAIUW010000010">
    <property type="protein sequence ID" value="KAF7812856.1"/>
    <property type="molecule type" value="Genomic_DNA"/>
</dbReference>
<keyword evidence="3" id="KW-1185">Reference proteome</keyword>
<sequence>MRTQIVNLMVSGPLFRFRVRMEATVMRSEWRPPASFEWRRMRMEAEIALKVQHVLRGSFLKVGIRVHNIFNTGQALGFMTGLGSGPSVHDKSRVRTSTKGLSSSAGSRGSTCAERVIP</sequence>